<evidence type="ECO:0000313" key="7">
    <source>
        <dbReference type="EMBL" id="JAS22867.1"/>
    </source>
</evidence>
<organism evidence="7">
    <name type="scientific">Clastoptera arizonana</name>
    <name type="common">Arizona spittle bug</name>
    <dbReference type="NCBI Taxonomy" id="38151"/>
    <lineage>
        <taxon>Eukaryota</taxon>
        <taxon>Metazoa</taxon>
        <taxon>Ecdysozoa</taxon>
        <taxon>Arthropoda</taxon>
        <taxon>Hexapoda</taxon>
        <taxon>Insecta</taxon>
        <taxon>Pterygota</taxon>
        <taxon>Neoptera</taxon>
        <taxon>Paraneoptera</taxon>
        <taxon>Hemiptera</taxon>
        <taxon>Auchenorrhyncha</taxon>
        <taxon>Cercopoidea</taxon>
        <taxon>Clastopteridae</taxon>
        <taxon>Clastoptera</taxon>
    </lineage>
</organism>
<feature type="compositionally biased region" description="Basic residues" evidence="5">
    <location>
        <begin position="363"/>
        <end position="372"/>
    </location>
</feature>
<evidence type="ECO:0000256" key="3">
    <source>
        <dbReference type="ARBA" id="ARBA00023163"/>
    </source>
</evidence>
<proteinExistence type="predicted"/>
<reference evidence="7" key="1">
    <citation type="submission" date="2015-12" db="EMBL/GenBank/DDBJ databases">
        <title>De novo transcriptome assembly of four potential Pierce s Disease insect vectors from Arizona vineyards.</title>
        <authorList>
            <person name="Tassone E.E."/>
        </authorList>
    </citation>
    <scope>NUCLEOTIDE SEQUENCE</scope>
</reference>
<evidence type="ECO:0000256" key="5">
    <source>
        <dbReference type="SAM" id="MobiDB-lite"/>
    </source>
</evidence>
<feature type="compositionally biased region" description="Basic and acidic residues" evidence="5">
    <location>
        <begin position="463"/>
        <end position="481"/>
    </location>
</feature>
<evidence type="ECO:0000259" key="6">
    <source>
        <dbReference type="Pfam" id="PF17875"/>
    </source>
</evidence>
<feature type="domain" description="RPA43 OB" evidence="6">
    <location>
        <begin position="101"/>
        <end position="135"/>
    </location>
</feature>
<dbReference type="Pfam" id="PF17875">
    <property type="entry name" value="RPA43_OB"/>
    <property type="match status" value="1"/>
</dbReference>
<feature type="region of interest" description="Disordered" evidence="5">
    <location>
        <begin position="680"/>
        <end position="699"/>
    </location>
</feature>
<dbReference type="InterPro" id="IPR045113">
    <property type="entry name" value="Rpb7-like"/>
</dbReference>
<sequence length="773" mass="87323">MGSNIVFQISINELKTLINDQNSCINICQKCKRNLQFLPGQTKNFKNSIKESLGTTIGTYESELDGIILNYTNVKIQPFTKLKEDGYMSITYIADVYVFSPKINSTLKGVVNKKSEDHVGCLVHKIFNAVIPRPKNTNYTNWSGRNLNIGDDVIFKVACLNLNSHLPYIRGNLYSDIDYDTTDSGIEGSEKNIEHLNDIFSLNAISKLINPNVDLEDDLHMIKKVTTHDPYNFHPLNESSKVKGIDQKKTMNEDIIYNISTGFNFQAELDTGKMSYLMKNDENSINDTQGLSLSIPEIPFQNSSINCKNLIKTANKDKKSTTFKSILKPQANISKGKELCLSPSKQSSSNEKFENDFLNTPTKQRKKVRKKLSFSNGEEKQVENVSNSLIKKKNYSSSSDSDSLKTKQGKGSSSSESEIFQDKLLISKHNYKVREKNVPSYSSENELEGDKSLLSKHSCKVKEEHKNSSFEENENVKDKSLKPNCKSRRKNDISDTPKSKMAQKNPIFKEKEESSDSSEIEIEKVLEQSSSQFLKSTKLPSSSSSGATKSINMKILDKFLQKDKIHNVVTVSNNIIQEKCLPTEKSFSKKTNKSKDKKIKKVKNIKGKTKDSNLMSLLLSKAASELSKNKPTDRISIKNKNAKKHTKIDNFSTENISSIFLEDAHKSKSLLLKPTETDEALKSNTKKISNKQTSSAALKDHPTDKIEPICIIKSPLEFDQISDNVDKNITKKNIQAEFETKFILDQPHSYTFPVSKTDNERNLKSNNKRKKIL</sequence>
<keyword evidence="3" id="KW-0804">Transcription</keyword>
<comment type="subcellular location">
    <subcellularLocation>
        <location evidence="1">Nucleus</location>
    </subcellularLocation>
</comment>
<feature type="region of interest" description="Disordered" evidence="5">
    <location>
        <begin position="337"/>
        <end position="418"/>
    </location>
</feature>
<evidence type="ECO:0000256" key="1">
    <source>
        <dbReference type="ARBA" id="ARBA00004123"/>
    </source>
</evidence>
<dbReference type="Gene3D" id="2.40.50.1060">
    <property type="match status" value="1"/>
</dbReference>
<dbReference type="InterPro" id="IPR041178">
    <property type="entry name" value="RPA43_OB"/>
</dbReference>
<dbReference type="GO" id="GO:0005736">
    <property type="term" value="C:RNA polymerase I complex"/>
    <property type="evidence" value="ECO:0007669"/>
    <property type="project" value="TreeGrafter"/>
</dbReference>
<keyword evidence="2" id="KW-0240">DNA-directed RNA polymerase</keyword>
<feature type="region of interest" description="Disordered" evidence="5">
    <location>
        <begin position="753"/>
        <end position="773"/>
    </location>
</feature>
<dbReference type="EMBL" id="GEDC01014431">
    <property type="protein sequence ID" value="JAS22867.1"/>
    <property type="molecule type" value="Transcribed_RNA"/>
</dbReference>
<dbReference type="GO" id="GO:0006362">
    <property type="term" value="P:transcription elongation by RNA polymerase I"/>
    <property type="evidence" value="ECO:0007669"/>
    <property type="project" value="TreeGrafter"/>
</dbReference>
<feature type="region of interest" description="Disordered" evidence="5">
    <location>
        <begin position="463"/>
        <end position="520"/>
    </location>
</feature>
<dbReference type="PANTHER" id="PTHR12709:SF5">
    <property type="entry name" value="DNA-DIRECTED RNA POLYMERASE I SUBUNIT RPA43"/>
    <property type="match status" value="1"/>
</dbReference>
<keyword evidence="4" id="KW-0539">Nucleus</keyword>
<protein>
    <recommendedName>
        <fullName evidence="6">RPA43 OB domain-containing protein</fullName>
    </recommendedName>
</protein>
<evidence type="ECO:0000256" key="4">
    <source>
        <dbReference type="ARBA" id="ARBA00023242"/>
    </source>
</evidence>
<accession>A0A1B6DAZ5</accession>
<dbReference type="Gene3D" id="3.30.1490.120">
    <property type="entry name" value="RNA polymerase Rpb7-like, N-terminal domain"/>
    <property type="match status" value="1"/>
</dbReference>
<evidence type="ECO:0000256" key="2">
    <source>
        <dbReference type="ARBA" id="ARBA00022478"/>
    </source>
</evidence>
<name>A0A1B6DAZ5_9HEMI</name>
<gene>
    <name evidence="7" type="ORF">g.42260</name>
</gene>
<dbReference type="PANTHER" id="PTHR12709">
    <property type="entry name" value="DNA-DIRECTED RNA POLYMERASE II, III"/>
    <property type="match status" value="1"/>
</dbReference>
<dbReference type="AlphaFoldDB" id="A0A1B6DAZ5"/>
<dbReference type="InterPro" id="IPR036898">
    <property type="entry name" value="RNA_pol_Rpb7-like_N_sf"/>
</dbReference>
<dbReference type="GO" id="GO:0006352">
    <property type="term" value="P:DNA-templated transcription initiation"/>
    <property type="evidence" value="ECO:0007669"/>
    <property type="project" value="InterPro"/>
</dbReference>